<dbReference type="EMBL" id="LR798231">
    <property type="protein sequence ID" value="CAB5209235.1"/>
    <property type="molecule type" value="Genomic_DNA"/>
</dbReference>
<dbReference type="SUPFAM" id="SSF51197">
    <property type="entry name" value="Clavaminate synthase-like"/>
    <property type="match status" value="1"/>
</dbReference>
<feature type="domain" description="JmjC" evidence="1">
    <location>
        <begin position="99"/>
        <end position="234"/>
    </location>
</feature>
<evidence type="ECO:0000313" key="3">
    <source>
        <dbReference type="EMBL" id="CAB5209235.1"/>
    </source>
</evidence>
<proteinExistence type="predicted"/>
<dbReference type="Pfam" id="PF08007">
    <property type="entry name" value="JmjC_2"/>
    <property type="match status" value="1"/>
</dbReference>
<dbReference type="PROSITE" id="PS51184">
    <property type="entry name" value="JMJC"/>
    <property type="match status" value="1"/>
</dbReference>
<protein>
    <submittedName>
        <fullName evidence="2">JmjC domain containing protein</fullName>
    </submittedName>
</protein>
<dbReference type="EMBL" id="LR796187">
    <property type="protein sequence ID" value="CAB4125864.1"/>
    <property type="molecule type" value="Genomic_DNA"/>
</dbReference>
<evidence type="ECO:0000259" key="1">
    <source>
        <dbReference type="PROSITE" id="PS51184"/>
    </source>
</evidence>
<sequence>MNSIGQRLVNETNLLYNDKPHYFKNLLPNVQEILTWDDVEKCINNPALYNFEMIGNDNIKIEIPMHKKAWVFSKPVQDKAFMVDQINNGEGFVIMDYGFYSDKTNELLKIFETIYDVNAAIHVYGGLENSKSFWIHEDYPSNFIFQAEGKTHWKVYNNRISSMYRTGTMNHQLTHDDLDLAIDVILEPGDALYIPSRAYHIAEPMGKRLSMSVPCWTRLPTDDPREMNDRNYYRINYGNNI</sequence>
<dbReference type="Gene3D" id="2.60.120.650">
    <property type="entry name" value="Cupin"/>
    <property type="match status" value="1"/>
</dbReference>
<name>A0A6J5KTS4_9CAUD</name>
<organism evidence="2">
    <name type="scientific">uncultured Caudovirales phage</name>
    <dbReference type="NCBI Taxonomy" id="2100421"/>
    <lineage>
        <taxon>Viruses</taxon>
        <taxon>Duplodnaviria</taxon>
        <taxon>Heunggongvirae</taxon>
        <taxon>Uroviricota</taxon>
        <taxon>Caudoviricetes</taxon>
        <taxon>Peduoviridae</taxon>
        <taxon>Maltschvirus</taxon>
        <taxon>Maltschvirus maltsch</taxon>
    </lineage>
</organism>
<dbReference type="InterPro" id="IPR003347">
    <property type="entry name" value="JmjC_dom"/>
</dbReference>
<accession>A0A6J5KTS4</accession>
<evidence type="ECO:0000313" key="2">
    <source>
        <dbReference type="EMBL" id="CAB4125864.1"/>
    </source>
</evidence>
<gene>
    <name evidence="3" type="ORF">UFOVP181_374</name>
    <name evidence="2" type="ORF">UFOVP57_265</name>
</gene>
<reference evidence="2" key="1">
    <citation type="submission" date="2020-04" db="EMBL/GenBank/DDBJ databases">
        <authorList>
            <person name="Chiriac C."/>
            <person name="Salcher M."/>
            <person name="Ghai R."/>
            <person name="Kavagutti S V."/>
        </authorList>
    </citation>
    <scope>NUCLEOTIDE SEQUENCE</scope>
</reference>